<feature type="region of interest" description="Disordered" evidence="6">
    <location>
        <begin position="112"/>
        <end position="134"/>
    </location>
</feature>
<evidence type="ECO:0000256" key="4">
    <source>
        <dbReference type="ARBA" id="ARBA00023136"/>
    </source>
</evidence>
<dbReference type="EC" id="3.4.21.89" evidence="5"/>
<evidence type="ECO:0000259" key="8">
    <source>
        <dbReference type="Pfam" id="PF10502"/>
    </source>
</evidence>
<dbReference type="KEGG" id="gta:BCM27_02755"/>
<keyword evidence="4 7" id="KW-0472">Membrane</keyword>
<organism evidence="9 10">
    <name type="scientific">Gordonia terrae</name>
    <dbReference type="NCBI Taxonomy" id="2055"/>
    <lineage>
        <taxon>Bacteria</taxon>
        <taxon>Bacillati</taxon>
        <taxon>Actinomycetota</taxon>
        <taxon>Actinomycetes</taxon>
        <taxon>Mycobacteriales</taxon>
        <taxon>Gordoniaceae</taxon>
        <taxon>Gordonia</taxon>
    </lineage>
</organism>
<evidence type="ECO:0000256" key="7">
    <source>
        <dbReference type="SAM" id="Phobius"/>
    </source>
</evidence>
<sequence>MSHRHNDTRSTTESDPSRTGPWWWVSTIVTWLLVFAVSALVLALVVIPLVGNAQPYTVLTESMRPTYPPGTLVVVRDSDTNRLPVGEVITYQIRSGEPAVVTHRIIATGMDSTGGRTYTTQGDNNPQPDPGSVEPAQIRGAVWYSIPYLGYVNNWLTGDTRVLVVTVMAGALGLYAAVQLVGAVVDRRRVSTGSAPR</sequence>
<dbReference type="Proteomes" id="UP000247118">
    <property type="component" value="Chromosome"/>
</dbReference>
<name>A0AAD0K6W4_9ACTN</name>
<dbReference type="GeneID" id="32686651"/>
<accession>A0AAD0K6W4</accession>
<protein>
    <recommendedName>
        <fullName evidence="5">Signal peptidase I</fullName>
        <ecNumber evidence="5">3.4.21.89</ecNumber>
    </recommendedName>
</protein>
<evidence type="ECO:0000256" key="2">
    <source>
        <dbReference type="ARBA" id="ARBA00022692"/>
    </source>
</evidence>
<dbReference type="PANTHER" id="PTHR10806">
    <property type="entry name" value="SIGNAL PEPTIDASE COMPLEX CATALYTIC SUBUNIT SEC11"/>
    <property type="match status" value="1"/>
</dbReference>
<dbReference type="Pfam" id="PF10502">
    <property type="entry name" value="Peptidase_S26"/>
    <property type="match status" value="1"/>
</dbReference>
<dbReference type="GO" id="GO:0004252">
    <property type="term" value="F:serine-type endopeptidase activity"/>
    <property type="evidence" value="ECO:0007669"/>
    <property type="project" value="UniProtKB-UniRule"/>
</dbReference>
<feature type="compositionally biased region" description="Polar residues" evidence="6">
    <location>
        <begin position="112"/>
        <end position="126"/>
    </location>
</feature>
<dbReference type="InterPro" id="IPR019533">
    <property type="entry name" value="Peptidase_S26"/>
</dbReference>
<gene>
    <name evidence="9" type="ORF">DLJ61_02770</name>
</gene>
<dbReference type="InterPro" id="IPR001733">
    <property type="entry name" value="Peptidase_S26B"/>
</dbReference>
<evidence type="ECO:0000256" key="6">
    <source>
        <dbReference type="SAM" id="MobiDB-lite"/>
    </source>
</evidence>
<reference evidence="9 10" key="1">
    <citation type="submission" date="2018-05" db="EMBL/GenBank/DDBJ databases">
        <title>Complete genome sequence of Gordonia terrae NRRL B-16283.</title>
        <authorList>
            <person name="Garlena R.A."/>
            <person name="Russell D.A."/>
            <person name="Hatfull G.F."/>
        </authorList>
    </citation>
    <scope>NUCLEOTIDE SEQUENCE [LARGE SCALE GENOMIC DNA]</scope>
    <source>
        <strain evidence="9 10">NRRL B-16283</strain>
    </source>
</reference>
<evidence type="ECO:0000313" key="9">
    <source>
        <dbReference type="EMBL" id="AWO82605.1"/>
    </source>
</evidence>
<proteinExistence type="predicted"/>
<dbReference type="CDD" id="cd06530">
    <property type="entry name" value="S26_SPase_I"/>
    <property type="match status" value="1"/>
</dbReference>
<keyword evidence="3 7" id="KW-1133">Transmembrane helix</keyword>
<evidence type="ECO:0000256" key="1">
    <source>
        <dbReference type="ARBA" id="ARBA00004370"/>
    </source>
</evidence>
<dbReference type="SUPFAM" id="SSF51306">
    <property type="entry name" value="LexA/Signal peptidase"/>
    <property type="match status" value="1"/>
</dbReference>
<feature type="transmembrane region" description="Helical" evidence="7">
    <location>
        <begin position="162"/>
        <end position="185"/>
    </location>
</feature>
<dbReference type="EMBL" id="CP029604">
    <property type="protein sequence ID" value="AWO82605.1"/>
    <property type="molecule type" value="Genomic_DNA"/>
</dbReference>
<comment type="subcellular location">
    <subcellularLocation>
        <location evidence="1">Membrane</location>
    </subcellularLocation>
</comment>
<evidence type="ECO:0000256" key="3">
    <source>
        <dbReference type="ARBA" id="ARBA00022989"/>
    </source>
</evidence>
<feature type="domain" description="Peptidase S26" evidence="8">
    <location>
        <begin position="37"/>
        <end position="109"/>
    </location>
</feature>
<dbReference type="NCBIfam" id="TIGR02228">
    <property type="entry name" value="sigpep_I_arch"/>
    <property type="match status" value="1"/>
</dbReference>
<keyword evidence="2 7" id="KW-0812">Transmembrane</keyword>
<dbReference type="RefSeq" id="WP_004023344.1">
    <property type="nucleotide sequence ID" value="NZ_CABEIC010000002.1"/>
</dbReference>
<evidence type="ECO:0000313" key="10">
    <source>
        <dbReference type="Proteomes" id="UP000247118"/>
    </source>
</evidence>
<evidence type="ECO:0000256" key="5">
    <source>
        <dbReference type="NCBIfam" id="TIGR02228"/>
    </source>
</evidence>
<dbReference type="GO" id="GO:0006465">
    <property type="term" value="P:signal peptide processing"/>
    <property type="evidence" value="ECO:0007669"/>
    <property type="project" value="UniProtKB-UniRule"/>
</dbReference>
<dbReference type="GO" id="GO:0016020">
    <property type="term" value="C:membrane"/>
    <property type="evidence" value="ECO:0007669"/>
    <property type="project" value="UniProtKB-SubCell"/>
</dbReference>
<dbReference type="AlphaFoldDB" id="A0AAD0K6W4"/>
<dbReference type="InterPro" id="IPR036286">
    <property type="entry name" value="LexA/Signal_pep-like_sf"/>
</dbReference>
<dbReference type="GO" id="GO:0009003">
    <property type="term" value="F:signal peptidase activity"/>
    <property type="evidence" value="ECO:0007669"/>
    <property type="project" value="UniProtKB-EC"/>
</dbReference>
<dbReference type="PANTHER" id="PTHR10806:SF6">
    <property type="entry name" value="SIGNAL PEPTIDASE COMPLEX CATALYTIC SUBUNIT SEC11"/>
    <property type="match status" value="1"/>
</dbReference>
<feature type="transmembrane region" description="Helical" evidence="7">
    <location>
        <begin position="21"/>
        <end position="50"/>
    </location>
</feature>